<keyword evidence="2" id="KW-0812">Transmembrane</keyword>
<evidence type="ECO:0000256" key="2">
    <source>
        <dbReference type="SAM" id="Phobius"/>
    </source>
</evidence>
<proteinExistence type="predicted"/>
<feature type="compositionally biased region" description="Acidic residues" evidence="1">
    <location>
        <begin position="115"/>
        <end position="138"/>
    </location>
</feature>
<feature type="compositionally biased region" description="Gly residues" evidence="1">
    <location>
        <begin position="151"/>
        <end position="161"/>
    </location>
</feature>
<feature type="transmembrane region" description="Helical" evidence="2">
    <location>
        <begin position="20"/>
        <end position="41"/>
    </location>
</feature>
<feature type="domain" description="DUF8159" evidence="3">
    <location>
        <begin position="181"/>
        <end position="305"/>
    </location>
</feature>
<evidence type="ECO:0000256" key="1">
    <source>
        <dbReference type="SAM" id="MobiDB-lite"/>
    </source>
</evidence>
<gene>
    <name evidence="4" type="ORF">ACFPFO_18015</name>
</gene>
<organism evidence="4 5">
    <name type="scientific">Saliphagus infecundisoli</name>
    <dbReference type="NCBI Taxonomy" id="1849069"/>
    <lineage>
        <taxon>Archaea</taxon>
        <taxon>Methanobacteriati</taxon>
        <taxon>Methanobacteriota</taxon>
        <taxon>Stenosarchaea group</taxon>
        <taxon>Halobacteria</taxon>
        <taxon>Halobacteriales</taxon>
        <taxon>Natrialbaceae</taxon>
        <taxon>Saliphagus</taxon>
    </lineage>
</organism>
<evidence type="ECO:0000259" key="3">
    <source>
        <dbReference type="Pfam" id="PF26490"/>
    </source>
</evidence>
<accession>A0ABD5QJ29</accession>
<feature type="transmembrane region" description="Helical" evidence="2">
    <location>
        <begin position="68"/>
        <end position="93"/>
    </location>
</feature>
<protein>
    <recommendedName>
        <fullName evidence="3">DUF8159 domain-containing protein</fullName>
    </recommendedName>
</protein>
<dbReference type="InterPro" id="IPR058473">
    <property type="entry name" value="DUF8159"/>
</dbReference>
<evidence type="ECO:0000313" key="4">
    <source>
        <dbReference type="EMBL" id="MFC4989621.1"/>
    </source>
</evidence>
<evidence type="ECO:0000313" key="5">
    <source>
        <dbReference type="Proteomes" id="UP001595925"/>
    </source>
</evidence>
<feature type="compositionally biased region" description="Acidic residues" evidence="1">
    <location>
        <begin position="313"/>
        <end position="327"/>
    </location>
</feature>
<dbReference type="EMBL" id="JBHSJG010000050">
    <property type="protein sequence ID" value="MFC4989621.1"/>
    <property type="molecule type" value="Genomic_DNA"/>
</dbReference>
<name>A0ABD5QJ29_9EURY</name>
<feature type="region of interest" description="Disordered" evidence="1">
    <location>
        <begin position="97"/>
        <end position="179"/>
    </location>
</feature>
<keyword evidence="2" id="KW-1133">Transmembrane helix</keyword>
<dbReference type="Pfam" id="PF26490">
    <property type="entry name" value="DUF8159"/>
    <property type="match status" value="1"/>
</dbReference>
<reference evidence="4 5" key="1">
    <citation type="journal article" date="2019" name="Int. J. Syst. Evol. Microbiol.">
        <title>The Global Catalogue of Microorganisms (GCM) 10K type strain sequencing project: providing services to taxonomists for standard genome sequencing and annotation.</title>
        <authorList>
            <consortium name="The Broad Institute Genomics Platform"/>
            <consortium name="The Broad Institute Genome Sequencing Center for Infectious Disease"/>
            <person name="Wu L."/>
            <person name="Ma J."/>
        </authorList>
    </citation>
    <scope>NUCLEOTIDE SEQUENCE [LARGE SCALE GENOMIC DNA]</scope>
    <source>
        <strain evidence="4 5">CGMCC 1.15824</strain>
    </source>
</reference>
<sequence>MALTTYIPGMAPGRTPRNLVVLVVYLICFPVVPFVLAYAAFSNYNQISDRLAMRNTPGFTPGGGVKPAAVTLVVLLVTISLIASLGVAPFLVLADSGGGSQASTDNEPGSGADDLGADEEGGEGDDEEREEEAGEGEEQGGNTADSDDGFGGESFIDGGGESFIDGGASASDDLSDEERAANTQGLFEDMLTEAGYEITDGEMDEGVIHIEYRTYAEDRDEALAEIVEIAANYAGMEGVLRNEVAEEEEYEGVFKEQTEGLHVTILDPNDVVQGTFSVESEWAMAFFNEEISEEEYLDRVEETIEIPDHFENSDEFGDSESDDNSSG</sequence>
<feature type="compositionally biased region" description="Low complexity" evidence="1">
    <location>
        <begin position="162"/>
        <end position="172"/>
    </location>
</feature>
<dbReference type="Proteomes" id="UP001595925">
    <property type="component" value="Unassembled WGS sequence"/>
</dbReference>
<keyword evidence="2" id="KW-0472">Membrane</keyword>
<comment type="caution">
    <text evidence="4">The sequence shown here is derived from an EMBL/GenBank/DDBJ whole genome shotgun (WGS) entry which is preliminary data.</text>
</comment>
<keyword evidence="5" id="KW-1185">Reference proteome</keyword>
<dbReference type="RefSeq" id="WP_380683768.1">
    <property type="nucleotide sequence ID" value="NZ_JBHSJG010000050.1"/>
</dbReference>
<dbReference type="AlphaFoldDB" id="A0ABD5QJ29"/>
<feature type="region of interest" description="Disordered" evidence="1">
    <location>
        <begin position="305"/>
        <end position="327"/>
    </location>
</feature>